<dbReference type="EMBL" id="GL385400">
    <property type="protein sequence ID" value="EJT71769.1"/>
    <property type="molecule type" value="Genomic_DNA"/>
</dbReference>
<evidence type="ECO:0000313" key="3">
    <source>
        <dbReference type="EMBL" id="EJT71769.1"/>
    </source>
</evidence>
<evidence type="ECO:0000313" key="4">
    <source>
        <dbReference type="EnsemblFungi" id="EJT71769"/>
    </source>
</evidence>
<keyword evidence="2" id="KW-0472">Membrane</keyword>
<evidence type="ECO:0000256" key="2">
    <source>
        <dbReference type="SAM" id="Phobius"/>
    </source>
</evidence>
<evidence type="ECO:0000256" key="1">
    <source>
        <dbReference type="SAM" id="MobiDB-lite"/>
    </source>
</evidence>
<reference evidence="5" key="1">
    <citation type="submission" date="2010-07" db="EMBL/GenBank/DDBJ databases">
        <title>The genome sequence of Gaeumannomyces graminis var. tritici strain R3-111a-1.</title>
        <authorList>
            <consortium name="The Broad Institute Genome Sequencing Platform"/>
            <person name="Ma L.-J."/>
            <person name="Dead R."/>
            <person name="Young S."/>
            <person name="Zeng Q."/>
            <person name="Koehrsen M."/>
            <person name="Alvarado L."/>
            <person name="Berlin A."/>
            <person name="Chapman S.B."/>
            <person name="Chen Z."/>
            <person name="Freedman E."/>
            <person name="Gellesch M."/>
            <person name="Goldberg J."/>
            <person name="Griggs A."/>
            <person name="Gujja S."/>
            <person name="Heilman E.R."/>
            <person name="Heiman D."/>
            <person name="Hepburn T."/>
            <person name="Howarth C."/>
            <person name="Jen D."/>
            <person name="Larson L."/>
            <person name="Mehta T."/>
            <person name="Neiman D."/>
            <person name="Pearson M."/>
            <person name="Roberts A."/>
            <person name="Saif S."/>
            <person name="Shea T."/>
            <person name="Shenoy N."/>
            <person name="Sisk P."/>
            <person name="Stolte C."/>
            <person name="Sykes S."/>
            <person name="Walk T."/>
            <person name="White J."/>
            <person name="Yandava C."/>
            <person name="Haas B."/>
            <person name="Nusbaum C."/>
            <person name="Birren B."/>
        </authorList>
    </citation>
    <scope>NUCLEOTIDE SEQUENCE [LARGE SCALE GENOMIC DNA]</scope>
    <source>
        <strain evidence="5">R3-111a-1</strain>
    </source>
</reference>
<dbReference type="Proteomes" id="UP000006039">
    <property type="component" value="Unassembled WGS sequence"/>
</dbReference>
<name>J3PBZ9_GAET3</name>
<dbReference type="EnsemblFungi" id="EJT71769">
    <property type="protein sequence ID" value="EJT71769"/>
    <property type="gene ID" value="GGTG_11023"/>
</dbReference>
<dbReference type="AlphaFoldDB" id="J3PBZ9"/>
<dbReference type="VEuPathDB" id="FungiDB:GGTG_11023"/>
<feature type="region of interest" description="Disordered" evidence="1">
    <location>
        <begin position="1"/>
        <end position="24"/>
    </location>
</feature>
<keyword evidence="2" id="KW-0812">Transmembrane</keyword>
<organism evidence="3">
    <name type="scientific">Gaeumannomyces tritici (strain R3-111a-1)</name>
    <name type="common">Wheat and barley take-all root rot fungus</name>
    <name type="synonym">Gaeumannomyces graminis var. tritici</name>
    <dbReference type="NCBI Taxonomy" id="644352"/>
    <lineage>
        <taxon>Eukaryota</taxon>
        <taxon>Fungi</taxon>
        <taxon>Dikarya</taxon>
        <taxon>Ascomycota</taxon>
        <taxon>Pezizomycotina</taxon>
        <taxon>Sordariomycetes</taxon>
        <taxon>Sordariomycetidae</taxon>
        <taxon>Magnaporthales</taxon>
        <taxon>Magnaporthaceae</taxon>
        <taxon>Gaeumannomyces</taxon>
    </lineage>
</organism>
<dbReference type="GeneID" id="20351481"/>
<sequence>MSTFTTTTSSSGPSTAPEPTTMSATPSATSFIALTTPFVPPPSCGDIWTTTTSVTAGTSGGDAARTVIMVMSNTADPRFAACQPPGWDAVPTESRFIFSPAVCPSDWTAYAFSTRSLWEAWPLRSSDSTTFTSTLHSYTVAHCCARSFTLSNSYKFTRDMFGSVGVAASTCFQDIQATPGAVRAHHAWQIKWAESDVKSLSPPPPALTCRDHKLATWVPGSTDHVCNPEPNRDSHNLGNLIYLVTILPIVVFISTLTCCFFCFRRRRKQRRHAAERTEQAKQDKAQPAPAV</sequence>
<reference evidence="3" key="2">
    <citation type="submission" date="2010-07" db="EMBL/GenBank/DDBJ databases">
        <authorList>
            <consortium name="The Broad Institute Genome Sequencing Platform"/>
            <consortium name="Broad Institute Genome Sequencing Center for Infectious Disease"/>
            <person name="Ma L.-J."/>
            <person name="Dead R."/>
            <person name="Young S."/>
            <person name="Zeng Q."/>
            <person name="Koehrsen M."/>
            <person name="Alvarado L."/>
            <person name="Berlin A."/>
            <person name="Chapman S.B."/>
            <person name="Chen Z."/>
            <person name="Freedman E."/>
            <person name="Gellesch M."/>
            <person name="Goldberg J."/>
            <person name="Griggs A."/>
            <person name="Gujja S."/>
            <person name="Heilman E.R."/>
            <person name="Heiman D."/>
            <person name="Hepburn T."/>
            <person name="Howarth C."/>
            <person name="Jen D."/>
            <person name="Larson L."/>
            <person name="Mehta T."/>
            <person name="Neiman D."/>
            <person name="Pearson M."/>
            <person name="Roberts A."/>
            <person name="Saif S."/>
            <person name="Shea T."/>
            <person name="Shenoy N."/>
            <person name="Sisk P."/>
            <person name="Stolte C."/>
            <person name="Sykes S."/>
            <person name="Walk T."/>
            <person name="White J."/>
            <person name="Yandava C."/>
            <person name="Haas B."/>
            <person name="Nusbaum C."/>
            <person name="Birren B."/>
        </authorList>
    </citation>
    <scope>NUCLEOTIDE SEQUENCE</scope>
    <source>
        <strain evidence="3">R3-111a-1</strain>
    </source>
</reference>
<dbReference type="RefSeq" id="XP_009227166.1">
    <property type="nucleotide sequence ID" value="XM_009228902.1"/>
</dbReference>
<accession>J3PBZ9</accession>
<feature type="transmembrane region" description="Helical" evidence="2">
    <location>
        <begin position="240"/>
        <end position="263"/>
    </location>
</feature>
<gene>
    <name evidence="4" type="primary">20351481</name>
    <name evidence="3" type="ORF">GGTG_11023</name>
</gene>
<reference evidence="4" key="5">
    <citation type="submission" date="2018-04" db="UniProtKB">
        <authorList>
            <consortium name="EnsemblFungi"/>
        </authorList>
    </citation>
    <scope>IDENTIFICATION</scope>
    <source>
        <strain evidence="4">R3-111a-1</strain>
    </source>
</reference>
<dbReference type="eggNOG" id="ENOG502SUMX">
    <property type="taxonomic scope" value="Eukaryota"/>
</dbReference>
<reference evidence="4" key="4">
    <citation type="journal article" date="2015" name="G3 (Bethesda)">
        <title>Genome sequences of three phytopathogenic species of the Magnaporthaceae family of fungi.</title>
        <authorList>
            <person name="Okagaki L.H."/>
            <person name="Nunes C.C."/>
            <person name="Sailsbery J."/>
            <person name="Clay B."/>
            <person name="Brown D."/>
            <person name="John T."/>
            <person name="Oh Y."/>
            <person name="Young N."/>
            <person name="Fitzgerald M."/>
            <person name="Haas B.J."/>
            <person name="Zeng Q."/>
            <person name="Young S."/>
            <person name="Adiconis X."/>
            <person name="Fan L."/>
            <person name="Levin J.Z."/>
            <person name="Mitchell T.K."/>
            <person name="Okubara P.A."/>
            <person name="Farman M.L."/>
            <person name="Kohn L.M."/>
            <person name="Birren B."/>
            <person name="Ma L.-J."/>
            <person name="Dean R.A."/>
        </authorList>
    </citation>
    <scope>NUCLEOTIDE SEQUENCE</scope>
    <source>
        <strain evidence="4">R3-111a-1</strain>
    </source>
</reference>
<keyword evidence="2" id="KW-1133">Transmembrane helix</keyword>
<keyword evidence="5" id="KW-1185">Reference proteome</keyword>
<dbReference type="HOGENOM" id="CLU_057906_0_0_1"/>
<dbReference type="OrthoDB" id="4364105at2759"/>
<evidence type="ECO:0000313" key="5">
    <source>
        <dbReference type="Proteomes" id="UP000006039"/>
    </source>
</evidence>
<proteinExistence type="predicted"/>
<reference evidence="3" key="3">
    <citation type="submission" date="2010-09" db="EMBL/GenBank/DDBJ databases">
        <title>Annotation of Gaeumannomyces graminis var. tritici R3-111a-1.</title>
        <authorList>
            <consortium name="The Broad Institute Genome Sequencing Platform"/>
            <person name="Ma L.-J."/>
            <person name="Dead R."/>
            <person name="Young S.K."/>
            <person name="Zeng Q."/>
            <person name="Gargeya S."/>
            <person name="Fitzgerald M."/>
            <person name="Haas B."/>
            <person name="Abouelleil A."/>
            <person name="Alvarado L."/>
            <person name="Arachchi H.M."/>
            <person name="Berlin A."/>
            <person name="Brown A."/>
            <person name="Chapman S.B."/>
            <person name="Chen Z."/>
            <person name="Dunbar C."/>
            <person name="Freedman E."/>
            <person name="Gearin G."/>
            <person name="Gellesch M."/>
            <person name="Goldberg J."/>
            <person name="Griggs A."/>
            <person name="Gujja S."/>
            <person name="Heiman D."/>
            <person name="Howarth C."/>
            <person name="Larson L."/>
            <person name="Lui A."/>
            <person name="MacDonald P.J.P."/>
            <person name="Mehta T."/>
            <person name="Montmayeur A."/>
            <person name="Murphy C."/>
            <person name="Neiman D."/>
            <person name="Pearson M."/>
            <person name="Priest M."/>
            <person name="Roberts A."/>
            <person name="Saif S."/>
            <person name="Shea T."/>
            <person name="Shenoy N."/>
            <person name="Sisk P."/>
            <person name="Stolte C."/>
            <person name="Sykes S."/>
            <person name="Yandava C."/>
            <person name="Wortman J."/>
            <person name="Nusbaum C."/>
            <person name="Birren B."/>
        </authorList>
    </citation>
    <scope>NUCLEOTIDE SEQUENCE</scope>
    <source>
        <strain evidence="3">R3-111a-1</strain>
    </source>
</reference>
<protein>
    <submittedName>
        <fullName evidence="3 4">Uncharacterized protein</fullName>
    </submittedName>
</protein>